<sequence length="610" mass="69782">MAPLTDSKQQERLLCGMIDLYDNQMLTDVILTAEGKDIACHRSVLAASSPYFRAMFTNNVMETTADRVELQYIDIDSLQAIVDYMYRGSIDIDEGCVQNIFTTASLFEMVPLCELCAVFMTGELCVVNCVGIYQFSSFHHSEMLKTASKNYVVEYFGELVQTSSDLLELSFADLAEVISDNNLNVSAEEVVYEMVIKWIEYDLTDRRRYLSQLFRLIRFVLIPESYTSDVVCSNELVASDKFCMAHLSMVKLFRLTKDGATEESEEGFDTDFDLNTYPRLGMYNAKMMVFTGGSQDRHTRALTCYDPKTRKNYYAIPLHVSFDFKYRIDYHRTVVTGDNKIYLIGGIFYEDHHFETAGPALNEVKMFDPYRNQWVDCAPLLRQRCAHAVAHDNGAIFVTGGKAVYPGGEAMSSVERYDITTDRWHYVSDMPVRLCHHVAQVHRSQILVLGGMIEETEATNIFLRYDISHDSWQMIDNRMRVPRAEFGVTILNDELYVIGGCNGGLKISSVEILNLATERWRFGPDFPEDRKSMVAVTYEDCVIVCGGIRTLISRMSRMPRVVETRDMWKFDPALGVWSREAKLVQYANTHACVVAEMNTKRLHESEYVSR</sequence>
<feature type="domain" description="BTB" evidence="3">
    <location>
        <begin position="27"/>
        <end position="94"/>
    </location>
</feature>
<evidence type="ECO:0000313" key="5">
    <source>
        <dbReference type="Proteomes" id="UP001209878"/>
    </source>
</evidence>
<dbReference type="PANTHER" id="PTHR45632:SF3">
    <property type="entry name" value="KELCH-LIKE PROTEIN 32"/>
    <property type="match status" value="1"/>
</dbReference>
<dbReference type="Gene3D" id="2.120.10.80">
    <property type="entry name" value="Kelch-type beta propeller"/>
    <property type="match status" value="1"/>
</dbReference>
<evidence type="ECO:0000256" key="1">
    <source>
        <dbReference type="ARBA" id="ARBA00022441"/>
    </source>
</evidence>
<keyword evidence="2" id="KW-0677">Repeat</keyword>
<dbReference type="Proteomes" id="UP001209878">
    <property type="component" value="Unassembled WGS sequence"/>
</dbReference>
<comment type="caution">
    <text evidence="4">The sequence shown here is derived from an EMBL/GenBank/DDBJ whole genome shotgun (WGS) entry which is preliminary data.</text>
</comment>
<proteinExistence type="predicted"/>
<keyword evidence="1" id="KW-0880">Kelch repeat</keyword>
<dbReference type="SMART" id="SM00875">
    <property type="entry name" value="BACK"/>
    <property type="match status" value="1"/>
</dbReference>
<keyword evidence="5" id="KW-1185">Reference proteome</keyword>
<dbReference type="PROSITE" id="PS50097">
    <property type="entry name" value="BTB"/>
    <property type="match status" value="1"/>
</dbReference>
<dbReference type="InterPro" id="IPR011333">
    <property type="entry name" value="SKP1/BTB/POZ_sf"/>
</dbReference>
<dbReference type="FunFam" id="1.25.40.420:FF:000001">
    <property type="entry name" value="Kelch-like family member 12"/>
    <property type="match status" value="1"/>
</dbReference>
<dbReference type="InterPro" id="IPR015915">
    <property type="entry name" value="Kelch-typ_b-propeller"/>
</dbReference>
<dbReference type="PANTHER" id="PTHR45632">
    <property type="entry name" value="LD33804P"/>
    <property type="match status" value="1"/>
</dbReference>
<dbReference type="InterPro" id="IPR011705">
    <property type="entry name" value="BACK"/>
</dbReference>
<dbReference type="InterPro" id="IPR000210">
    <property type="entry name" value="BTB/POZ_dom"/>
</dbReference>
<dbReference type="Gene3D" id="3.30.710.10">
    <property type="entry name" value="Potassium Channel Kv1.1, Chain A"/>
    <property type="match status" value="1"/>
</dbReference>
<evidence type="ECO:0000313" key="4">
    <source>
        <dbReference type="EMBL" id="KAK2185873.1"/>
    </source>
</evidence>
<accession>A0AAD9P0F1</accession>
<dbReference type="Pfam" id="PF00651">
    <property type="entry name" value="BTB"/>
    <property type="match status" value="1"/>
</dbReference>
<dbReference type="SUPFAM" id="SSF117281">
    <property type="entry name" value="Kelch motif"/>
    <property type="match status" value="1"/>
</dbReference>
<dbReference type="AlphaFoldDB" id="A0AAD9P0F1"/>
<evidence type="ECO:0000259" key="3">
    <source>
        <dbReference type="PROSITE" id="PS50097"/>
    </source>
</evidence>
<dbReference type="Gene3D" id="1.25.40.420">
    <property type="match status" value="1"/>
</dbReference>
<name>A0AAD9P0F1_RIDPI</name>
<dbReference type="SUPFAM" id="SSF54695">
    <property type="entry name" value="POZ domain"/>
    <property type="match status" value="1"/>
</dbReference>
<dbReference type="Pfam" id="PF24681">
    <property type="entry name" value="Kelch_KLHDC2_KLHL20_DRC7"/>
    <property type="match status" value="1"/>
</dbReference>
<organism evidence="4 5">
    <name type="scientific">Ridgeia piscesae</name>
    <name type="common">Tubeworm</name>
    <dbReference type="NCBI Taxonomy" id="27915"/>
    <lineage>
        <taxon>Eukaryota</taxon>
        <taxon>Metazoa</taxon>
        <taxon>Spiralia</taxon>
        <taxon>Lophotrochozoa</taxon>
        <taxon>Annelida</taxon>
        <taxon>Polychaeta</taxon>
        <taxon>Sedentaria</taxon>
        <taxon>Canalipalpata</taxon>
        <taxon>Sabellida</taxon>
        <taxon>Siboglinidae</taxon>
        <taxon>Ridgeia</taxon>
    </lineage>
</organism>
<reference evidence="4" key="1">
    <citation type="journal article" date="2023" name="Mol. Biol. Evol.">
        <title>Third-Generation Sequencing Reveals the Adaptive Role of the Epigenome in Three Deep-Sea Polychaetes.</title>
        <authorList>
            <person name="Perez M."/>
            <person name="Aroh O."/>
            <person name="Sun Y."/>
            <person name="Lan Y."/>
            <person name="Juniper S.K."/>
            <person name="Young C.R."/>
            <person name="Angers B."/>
            <person name="Qian P.Y."/>
        </authorList>
    </citation>
    <scope>NUCLEOTIDE SEQUENCE</scope>
    <source>
        <strain evidence="4">R07B-5</strain>
    </source>
</reference>
<dbReference type="Pfam" id="PF07707">
    <property type="entry name" value="BACK"/>
    <property type="match status" value="1"/>
</dbReference>
<dbReference type="PIRSF" id="PIRSF037037">
    <property type="entry name" value="Kelch-like_protein_gigaxonin"/>
    <property type="match status" value="1"/>
</dbReference>
<dbReference type="EMBL" id="JAODUO010000220">
    <property type="protein sequence ID" value="KAK2185873.1"/>
    <property type="molecule type" value="Genomic_DNA"/>
</dbReference>
<dbReference type="InterPro" id="IPR017096">
    <property type="entry name" value="BTB-kelch_protein"/>
</dbReference>
<dbReference type="InterPro" id="IPR006652">
    <property type="entry name" value="Kelch_1"/>
</dbReference>
<dbReference type="Pfam" id="PF01344">
    <property type="entry name" value="Kelch_1"/>
    <property type="match status" value="1"/>
</dbReference>
<dbReference type="SMART" id="SM00225">
    <property type="entry name" value="BTB"/>
    <property type="match status" value="1"/>
</dbReference>
<dbReference type="SMART" id="SM00612">
    <property type="entry name" value="Kelch"/>
    <property type="match status" value="4"/>
</dbReference>
<evidence type="ECO:0000256" key="2">
    <source>
        <dbReference type="ARBA" id="ARBA00022737"/>
    </source>
</evidence>
<gene>
    <name evidence="4" type="ORF">NP493_220g01025</name>
</gene>
<protein>
    <recommendedName>
        <fullName evidence="3">BTB domain-containing protein</fullName>
    </recommendedName>
</protein>